<dbReference type="Proteomes" id="UP001500399">
    <property type="component" value="Unassembled WGS sequence"/>
</dbReference>
<reference evidence="1 2" key="1">
    <citation type="journal article" date="2019" name="Int. J. Syst. Evol. Microbiol.">
        <title>The Global Catalogue of Microorganisms (GCM) 10K type strain sequencing project: providing services to taxonomists for standard genome sequencing and annotation.</title>
        <authorList>
            <consortium name="The Broad Institute Genomics Platform"/>
            <consortium name="The Broad Institute Genome Sequencing Center for Infectious Disease"/>
            <person name="Wu L."/>
            <person name="Ma J."/>
        </authorList>
    </citation>
    <scope>NUCLEOTIDE SEQUENCE [LARGE SCALE GENOMIC DNA]</scope>
    <source>
        <strain evidence="1 2">JCM 8542</strain>
    </source>
</reference>
<accession>A0ABN0T6R7</accession>
<keyword evidence="2" id="KW-1185">Reference proteome</keyword>
<comment type="caution">
    <text evidence="1">The sequence shown here is derived from an EMBL/GenBank/DDBJ whole genome shotgun (WGS) entry which is preliminary data.</text>
</comment>
<evidence type="ECO:0000313" key="2">
    <source>
        <dbReference type="Proteomes" id="UP001500399"/>
    </source>
</evidence>
<dbReference type="CDD" id="cd12870">
    <property type="entry name" value="MqsA"/>
    <property type="match status" value="1"/>
</dbReference>
<protein>
    <recommendedName>
        <fullName evidence="3">YgiT-type zinc finger domain protein</fullName>
    </recommendedName>
</protein>
<proteinExistence type="predicted"/>
<evidence type="ECO:0000313" key="1">
    <source>
        <dbReference type="EMBL" id="GAA0214022.1"/>
    </source>
</evidence>
<dbReference type="EMBL" id="BAAACR010000012">
    <property type="protein sequence ID" value="GAA0214022.1"/>
    <property type="molecule type" value="Genomic_DNA"/>
</dbReference>
<dbReference type="InterPro" id="IPR022453">
    <property type="entry name" value="Znf_MqsA-type"/>
</dbReference>
<dbReference type="RefSeq" id="WP_304987369.1">
    <property type="nucleotide sequence ID" value="NZ_BAAACR010000012.1"/>
</dbReference>
<evidence type="ECO:0008006" key="3">
    <source>
        <dbReference type="Google" id="ProtNLM"/>
    </source>
</evidence>
<name>A0ABN0T6R7_9FIRM</name>
<sequence length="76" mass="8466">MNCLICKDGTMKEGTGTYFAALAHCYVIIENVPCCVCSQCGETLYSASVMEKIDEILERIEKIASKIFIMDYRDAA</sequence>
<organism evidence="1 2">
    <name type="scientific">Selenomonas dianae</name>
    <dbReference type="NCBI Taxonomy" id="135079"/>
    <lineage>
        <taxon>Bacteria</taxon>
        <taxon>Bacillati</taxon>
        <taxon>Bacillota</taxon>
        <taxon>Negativicutes</taxon>
        <taxon>Selenomonadales</taxon>
        <taxon>Selenomonadaceae</taxon>
        <taxon>Selenomonas</taxon>
    </lineage>
</organism>
<gene>
    <name evidence="1" type="ORF">GCM10008919_16590</name>
</gene>
<dbReference type="Gene3D" id="3.10.20.860">
    <property type="match status" value="1"/>
</dbReference>
<dbReference type="NCBIfam" id="TIGR03831">
    <property type="entry name" value="YgiT_finger"/>
    <property type="match status" value="1"/>
</dbReference>